<dbReference type="AlphaFoldDB" id="A0A7H0LK76"/>
<evidence type="ECO:0000313" key="1">
    <source>
        <dbReference type="EMBL" id="QNQ10079.1"/>
    </source>
</evidence>
<accession>A0A7H0LK76</accession>
<sequence length="122" mass="13606">MLSFAYLALAIGQVVSTGSQPSPRANLSEELYWASAEASGSRLCDAARRQRYGKQYEARYGQRIRKLVQVHTAIAGPDPEFIVTSSCRSMRASSYAQDQDHNRALKQFDGALKRLEVRFGGY</sequence>
<dbReference type="Proteomes" id="UP000516148">
    <property type="component" value="Chromosome"/>
</dbReference>
<proteinExistence type="predicted"/>
<keyword evidence="2" id="KW-1185">Reference proteome</keyword>
<reference evidence="1 2" key="1">
    <citation type="submission" date="2020-09" db="EMBL/GenBank/DDBJ databases">
        <title>Sphingomonas sp., a new species isolated from pork steak.</title>
        <authorList>
            <person name="Heidler von Heilborn D."/>
        </authorList>
    </citation>
    <scope>NUCLEOTIDE SEQUENCE [LARGE SCALE GENOMIC DNA]</scope>
    <source>
        <strain evidence="2">S8-3T</strain>
    </source>
</reference>
<dbReference type="EMBL" id="CP061038">
    <property type="protein sequence ID" value="QNQ10079.1"/>
    <property type="molecule type" value="Genomic_DNA"/>
</dbReference>
<dbReference type="KEGG" id="spap:H3Z74_02170"/>
<name>A0A7H0LK76_9SPHN</name>
<organism evidence="1 2">
    <name type="scientific">Sphingomonas alpina</name>
    <dbReference type="NCBI Taxonomy" id="653931"/>
    <lineage>
        <taxon>Bacteria</taxon>
        <taxon>Pseudomonadati</taxon>
        <taxon>Pseudomonadota</taxon>
        <taxon>Alphaproteobacteria</taxon>
        <taxon>Sphingomonadales</taxon>
        <taxon>Sphingomonadaceae</taxon>
        <taxon>Sphingomonas</taxon>
    </lineage>
</organism>
<gene>
    <name evidence="1" type="ORF">H3Z74_02170</name>
</gene>
<protein>
    <submittedName>
        <fullName evidence="1">Uncharacterized protein</fullName>
    </submittedName>
</protein>
<evidence type="ECO:0000313" key="2">
    <source>
        <dbReference type="Proteomes" id="UP000516148"/>
    </source>
</evidence>
<dbReference type="RefSeq" id="WP_187762384.1">
    <property type="nucleotide sequence ID" value="NZ_CP061038.1"/>
</dbReference>